<dbReference type="GO" id="GO:0005634">
    <property type="term" value="C:nucleus"/>
    <property type="evidence" value="ECO:0007669"/>
    <property type="project" value="TreeGrafter"/>
</dbReference>
<proteinExistence type="inferred from homology"/>
<evidence type="ECO:0000256" key="5">
    <source>
        <dbReference type="PIRSR" id="PIRSR015894-1"/>
    </source>
</evidence>
<evidence type="ECO:0000259" key="9">
    <source>
        <dbReference type="Pfam" id="PF05185"/>
    </source>
</evidence>
<keyword evidence="13" id="KW-1185">Reference proteome</keyword>
<feature type="domain" description="PRMT5 oligomerisation" evidence="11">
    <location>
        <begin position="574"/>
        <end position="795"/>
    </location>
</feature>
<feature type="domain" description="PRMT5 TIM barrel" evidence="10">
    <location>
        <begin position="39"/>
        <end position="381"/>
    </location>
</feature>
<reference evidence="12" key="1">
    <citation type="submission" date="2021-03" db="EMBL/GenBank/DDBJ databases">
        <title>Comparative genomics and phylogenomic investigation of the class Geoglossomycetes provide insights into ecological specialization and systematics.</title>
        <authorList>
            <person name="Melie T."/>
            <person name="Pirro S."/>
            <person name="Miller A.N."/>
            <person name="Quandt A."/>
        </authorList>
    </citation>
    <scope>NUCLEOTIDE SEQUENCE</scope>
    <source>
        <strain evidence="12">GBOQ0MN5Z8</strain>
    </source>
</reference>
<dbReference type="OrthoDB" id="1368803at2759"/>
<dbReference type="PROSITE" id="PS51678">
    <property type="entry name" value="SAM_MT_PRMT"/>
    <property type="match status" value="1"/>
</dbReference>
<protein>
    <recommendedName>
        <fullName evidence="4">Protein arginine N-methyltransferase</fullName>
    </recommendedName>
</protein>
<evidence type="ECO:0000256" key="8">
    <source>
        <dbReference type="SAM" id="MobiDB-lite"/>
    </source>
</evidence>
<feature type="active site" description="Proton donor/acceptor" evidence="5">
    <location>
        <position position="550"/>
    </location>
</feature>
<sequence>MDPTPLIEAPAPTFYVGHHQTNRPLPVTAKILGQAQDLGYELLTTPITTPYFHSRVLTLLSSHLSQLQSGANGSTTTKSPSSSSPLPPVVPPLMPVDTPITPNETLPHLIAVASPWIDLCSLDPLIANISRQVLGMEIAYAAFCGITTVIIQGPKLRHGRANAGGLAQYARAILGALDIGSYLNLLISMPMAEDPDLDGDEGMGSLAPFARDEYLRIVELTDGKREKDTFGSWDSWHIIRTVSLVLPRHLPPQSVISRWYAEPLRLLWFNASIFLRNAKDYPVLSKSHQVLLTRYMRLRVAPWILLVDVGSIPGAQPYDPNSVAIGENGSLFSPSVHADASSAIPASPTPAEAAMLPQQQGKSKYKDPTPHLSYIRHLQRNQPLGSIVERFGAGYQDYLQAPLQPLTDNLESVTYEVFEKDPVKYDWYERAITLALGDWVAQGKPASGSNNAVVIAVVGAGRGPLVTRALKASNLSGVAVEVWAVEKNPNAFVVLNRHNEEDWEGVVRVVKSDMRSWKGPWREGTGEKSGDWGKVDILVSELLGSFGDNELSPECLDGVQHVLNTIHGISIPASYAAHIAPIMAPKLHTDISARTPNDPSAPETPYVVMFNAIDFLATVPTNPPHSQPQPHIHQAWEFSHPLPSAVLAAAEARRGGSIGGGGTIGGDGANEHNARFCNVRFRCLKRGVCHGLAGYFETVLYGDVELSTRPDTMDRKSPNMISWFPIFFPLKTPIYFPDLCELDVSIWRQTDDRKVWYEWMVEAFLLIGDSLGGPATTRVRLGGSELHSSKKNGCLM</sequence>
<dbReference type="PANTHER" id="PTHR10738:SF0">
    <property type="entry name" value="PROTEIN ARGININE N-METHYLTRANSFERASE 5"/>
    <property type="match status" value="1"/>
</dbReference>
<dbReference type="Pfam" id="PF05185">
    <property type="entry name" value="PRMT5"/>
    <property type="match status" value="1"/>
</dbReference>
<dbReference type="Pfam" id="PF17286">
    <property type="entry name" value="PRMT5_C"/>
    <property type="match status" value="1"/>
</dbReference>
<gene>
    <name evidence="12" type="ORF">FGG08_004223</name>
</gene>
<dbReference type="SUPFAM" id="SSF53335">
    <property type="entry name" value="S-adenosyl-L-methionine-dependent methyltransferases"/>
    <property type="match status" value="1"/>
</dbReference>
<dbReference type="InterPro" id="IPR029063">
    <property type="entry name" value="SAM-dependent_MTases_sf"/>
</dbReference>
<comment type="similarity">
    <text evidence="4">Belongs to the class I-like SAM-binding methyltransferase superfamily.</text>
</comment>
<keyword evidence="2 4" id="KW-0808">Transferase</keyword>
<dbReference type="InterPro" id="IPR007857">
    <property type="entry name" value="Arg_MeTrfase_PRMT5"/>
</dbReference>
<feature type="region of interest" description="Disordered" evidence="8">
    <location>
        <begin position="68"/>
        <end position="92"/>
    </location>
</feature>
<accession>A0A9P8L2Y1</accession>
<evidence type="ECO:0000256" key="4">
    <source>
        <dbReference type="PIRNR" id="PIRNR015894"/>
    </source>
</evidence>
<dbReference type="InterPro" id="IPR035247">
    <property type="entry name" value="PRMT5_TIM"/>
</dbReference>
<evidence type="ECO:0000313" key="12">
    <source>
        <dbReference type="EMBL" id="KAH0541299.1"/>
    </source>
</evidence>
<dbReference type="Proteomes" id="UP000698800">
    <property type="component" value="Unassembled WGS sequence"/>
</dbReference>
<feature type="binding site" evidence="6">
    <location>
        <begin position="424"/>
        <end position="425"/>
    </location>
    <ligand>
        <name>S-adenosyl-L-methionine</name>
        <dbReference type="ChEBI" id="CHEBI:59789"/>
    </ligand>
</feature>
<dbReference type="GO" id="GO:0016274">
    <property type="term" value="F:protein-arginine N-methyltransferase activity"/>
    <property type="evidence" value="ECO:0007669"/>
    <property type="project" value="InterPro"/>
</dbReference>
<dbReference type="Gene3D" id="3.20.20.150">
    <property type="entry name" value="Divalent-metal-dependent TIM barrel enzymes"/>
    <property type="match status" value="1"/>
</dbReference>
<dbReference type="GO" id="GO:0006355">
    <property type="term" value="P:regulation of DNA-templated transcription"/>
    <property type="evidence" value="ECO:0007669"/>
    <property type="project" value="TreeGrafter"/>
</dbReference>
<evidence type="ECO:0000256" key="2">
    <source>
        <dbReference type="ARBA" id="ARBA00022679"/>
    </source>
</evidence>
<dbReference type="GO" id="GO:0005829">
    <property type="term" value="C:cytosol"/>
    <property type="evidence" value="ECO:0007669"/>
    <property type="project" value="TreeGrafter"/>
</dbReference>
<dbReference type="Gene3D" id="3.40.50.150">
    <property type="entry name" value="Vaccinia Virus protein VP39"/>
    <property type="match status" value="1"/>
</dbReference>
<dbReference type="InterPro" id="IPR025799">
    <property type="entry name" value="Arg_MeTrfase"/>
</dbReference>
<evidence type="ECO:0000259" key="11">
    <source>
        <dbReference type="Pfam" id="PF17286"/>
    </source>
</evidence>
<evidence type="ECO:0000259" key="10">
    <source>
        <dbReference type="Pfam" id="PF17285"/>
    </source>
</evidence>
<evidence type="ECO:0000313" key="13">
    <source>
        <dbReference type="Proteomes" id="UP000698800"/>
    </source>
</evidence>
<evidence type="ECO:0000256" key="3">
    <source>
        <dbReference type="ARBA" id="ARBA00022691"/>
    </source>
</evidence>
<dbReference type="PIRSF" id="PIRSF015894">
    <property type="entry name" value="Skb1_MeTrfase"/>
    <property type="match status" value="1"/>
</dbReference>
<feature type="binding site" evidence="6">
    <location>
        <begin position="513"/>
        <end position="514"/>
    </location>
    <ligand>
        <name>S-adenosyl-L-methionine</name>
        <dbReference type="ChEBI" id="CHEBI:59789"/>
    </ligand>
</feature>
<comment type="caution">
    <text evidence="12">The sequence shown here is derived from an EMBL/GenBank/DDBJ whole genome shotgun (WGS) entry which is preliminary data.</text>
</comment>
<feature type="binding site" evidence="6">
    <location>
        <position position="486"/>
    </location>
    <ligand>
        <name>S-adenosyl-L-methionine</name>
        <dbReference type="ChEBI" id="CHEBI:59789"/>
    </ligand>
</feature>
<feature type="compositionally biased region" description="Low complexity" evidence="8">
    <location>
        <begin position="68"/>
        <end position="84"/>
    </location>
</feature>
<evidence type="ECO:0000256" key="7">
    <source>
        <dbReference type="PIRSR" id="PIRSR015894-3"/>
    </source>
</evidence>
<feature type="domain" description="PRMT5 arginine-N-methyltransferase" evidence="9">
    <location>
        <begin position="389"/>
        <end position="571"/>
    </location>
</feature>
<dbReference type="InterPro" id="IPR035075">
    <property type="entry name" value="PRMT5"/>
</dbReference>
<dbReference type="EMBL" id="JAGHQL010000082">
    <property type="protein sequence ID" value="KAH0541299.1"/>
    <property type="molecule type" value="Genomic_DNA"/>
</dbReference>
<dbReference type="Pfam" id="PF17285">
    <property type="entry name" value="PRMT5_TIM"/>
    <property type="match status" value="1"/>
</dbReference>
<evidence type="ECO:0000256" key="6">
    <source>
        <dbReference type="PIRSR" id="PIRSR015894-2"/>
    </source>
</evidence>
<feature type="site" description="Critical for specifying symmetric addition of methyl groups" evidence="7">
    <location>
        <position position="418"/>
    </location>
</feature>
<keyword evidence="1 4" id="KW-0489">Methyltransferase</keyword>
<dbReference type="Gene3D" id="2.70.160.11">
    <property type="entry name" value="Hnrnp arginine n-methyltransferase1"/>
    <property type="match status" value="1"/>
</dbReference>
<dbReference type="GO" id="GO:0032259">
    <property type="term" value="P:methylation"/>
    <property type="evidence" value="ECO:0007669"/>
    <property type="project" value="UniProtKB-KW"/>
</dbReference>
<name>A0A9P8L2Y1_9PEZI</name>
<dbReference type="FunFam" id="3.40.50.150:FF:000149">
    <property type="entry name" value="Protein arginine N-methyltransferase"/>
    <property type="match status" value="1"/>
</dbReference>
<keyword evidence="3 4" id="KW-0949">S-adenosyl-L-methionine</keyword>
<evidence type="ECO:0000256" key="1">
    <source>
        <dbReference type="ARBA" id="ARBA00022603"/>
    </source>
</evidence>
<dbReference type="AlphaFoldDB" id="A0A9P8L2Y1"/>
<dbReference type="InterPro" id="IPR035248">
    <property type="entry name" value="PRMT5_C"/>
</dbReference>
<feature type="binding site" evidence="6">
    <location>
        <position position="415"/>
    </location>
    <ligand>
        <name>S-adenosyl-L-methionine</name>
        <dbReference type="ChEBI" id="CHEBI:59789"/>
    </ligand>
</feature>
<feature type="active site" description="Proton donor/acceptor" evidence="5">
    <location>
        <position position="541"/>
    </location>
</feature>
<organism evidence="12 13">
    <name type="scientific">Glutinoglossum americanum</name>
    <dbReference type="NCBI Taxonomy" id="1670608"/>
    <lineage>
        <taxon>Eukaryota</taxon>
        <taxon>Fungi</taxon>
        <taxon>Dikarya</taxon>
        <taxon>Ascomycota</taxon>
        <taxon>Pezizomycotina</taxon>
        <taxon>Geoglossomycetes</taxon>
        <taxon>Geoglossales</taxon>
        <taxon>Geoglossaceae</taxon>
        <taxon>Glutinoglossum</taxon>
    </lineage>
</organism>
<dbReference type="PANTHER" id="PTHR10738">
    <property type="entry name" value="PROTEIN ARGININE N-METHYLTRANSFERASE 5"/>
    <property type="match status" value="1"/>
</dbReference>